<dbReference type="GO" id="GO:0006355">
    <property type="term" value="P:regulation of DNA-templated transcription"/>
    <property type="evidence" value="ECO:0007669"/>
    <property type="project" value="UniProtKB-UniRule"/>
</dbReference>
<dbReference type="EMBL" id="KY825188">
    <property type="protein sequence ID" value="AVM18358.1"/>
    <property type="molecule type" value="Genomic_DNA"/>
</dbReference>
<keyword evidence="10 16" id="KW-0238">DNA-binding</keyword>
<gene>
    <name evidence="16 19" type="primary">E6</name>
</gene>
<keyword evidence="2 16" id="KW-0244">Early protein</keyword>
<dbReference type="EMBL" id="JX972168">
    <property type="protein sequence ID" value="AGM37977.1"/>
    <property type="molecule type" value="Genomic_DNA"/>
</dbReference>
<dbReference type="GO" id="GO:0003677">
    <property type="term" value="F:DNA binding"/>
    <property type="evidence" value="ECO:0007669"/>
    <property type="project" value="UniProtKB-UniRule"/>
</dbReference>
<evidence type="ECO:0000256" key="4">
    <source>
        <dbReference type="ARBA" id="ARBA00022581"/>
    </source>
</evidence>
<accession>R4V0R3</accession>
<evidence type="ECO:0000256" key="12">
    <source>
        <dbReference type="ARBA" id="ARBA00023163"/>
    </source>
</evidence>
<keyword evidence="14 16" id="KW-0899">Viral immunoevasion</keyword>
<comment type="function">
    <text evidence="16">Plays a major role in the induction and maintenance of cellular transformation. E6 associates with host UBE3A/E6-AP ubiquitin-protein ligase and modulates its activity. Protects host keratinocytes from apoptosis by mediating the degradation of host BAK1. May also inhibit host immune response.</text>
</comment>
<dbReference type="Gene3D" id="3.30.240.40">
    <property type="entry name" value="E6 early regulatory protein"/>
    <property type="match status" value="2"/>
</dbReference>
<keyword evidence="12 16" id="KW-0804">Transcription</keyword>
<keyword evidence="15 16" id="KW-1119">Modulation of host cell apoptosis by virus</keyword>
<sequence>MAKQNSFAGIAELLGVPAECILVQCCFCGRWMTERDKIDFDFKKLGLILQNRQLLGACTACCGEKAAADVRANTTCCLEIDGACALSGKSVCALPVRCTVCLKELTLTEKLDCCAARVPLQLVRGVWRGPCRLCFRG</sequence>
<evidence type="ECO:0000256" key="8">
    <source>
        <dbReference type="ARBA" id="ARBA00022833"/>
    </source>
</evidence>
<evidence type="ECO:0000256" key="3">
    <source>
        <dbReference type="ARBA" id="ARBA00022562"/>
    </source>
</evidence>
<keyword evidence="11 16" id="KW-0010">Activator</keyword>
<dbReference type="KEGG" id="vg:16215711"/>
<feature type="zinc finger region" evidence="16">
    <location>
        <begin position="25"/>
        <end position="61"/>
    </location>
</feature>
<dbReference type="GO" id="GO:0006351">
    <property type="term" value="P:DNA-templated transcription"/>
    <property type="evidence" value="ECO:0007669"/>
    <property type="project" value="UniProtKB-UniRule"/>
</dbReference>
<dbReference type="GO" id="GO:0042025">
    <property type="term" value="C:host cell nucleus"/>
    <property type="evidence" value="ECO:0007669"/>
    <property type="project" value="UniProtKB-SubCell"/>
</dbReference>
<name>R4V0R3_9PAPI</name>
<organism evidence="18 20">
    <name type="scientific">Felis catus papillomavirus 3</name>
    <dbReference type="NCBI Taxonomy" id="1336600"/>
    <lineage>
        <taxon>Viruses</taxon>
        <taxon>Monodnaviria</taxon>
        <taxon>Shotokuvirae</taxon>
        <taxon>Cossaviricota</taxon>
        <taxon>Papovaviricetes</taxon>
        <taxon>Zurhausenvirales</taxon>
        <taxon>Papillomaviridae</taxon>
        <taxon>Firstpapillomavirinae</taxon>
        <taxon>Taupapillomavirus</taxon>
        <taxon>Taupapillomavirus 3</taxon>
    </lineage>
</organism>
<keyword evidence="6 16" id="KW-0479">Metal-binding</keyword>
<evidence type="ECO:0000256" key="11">
    <source>
        <dbReference type="ARBA" id="ARBA00023159"/>
    </source>
</evidence>
<evidence type="ECO:0000313" key="20">
    <source>
        <dbReference type="Proteomes" id="UP000139829"/>
    </source>
</evidence>
<dbReference type="OrthoDB" id="27353at10239"/>
<dbReference type="HAMAP" id="MF_04006">
    <property type="entry name" value="HPV_E6"/>
    <property type="match status" value="1"/>
</dbReference>
<keyword evidence="4 16" id="KW-0945">Host-virus interaction</keyword>
<evidence type="ECO:0000256" key="13">
    <source>
        <dbReference type="ARBA" id="ARBA00023200"/>
    </source>
</evidence>
<keyword evidence="7 16" id="KW-0863">Zinc-finger</keyword>
<evidence type="ECO:0000256" key="17">
    <source>
        <dbReference type="RuleBase" id="RU363123"/>
    </source>
</evidence>
<dbReference type="InterPro" id="IPR038575">
    <property type="entry name" value="E6_sf"/>
</dbReference>
<evidence type="ECO:0000313" key="18">
    <source>
        <dbReference type="EMBL" id="AGM37977.1"/>
    </source>
</evidence>
<comment type="subcellular location">
    <subcellularLocation>
        <location evidence="16 17">Host cytoplasm</location>
    </subcellularLocation>
    <subcellularLocation>
        <location evidence="16 17">Host nucleus</location>
    </subcellularLocation>
</comment>
<keyword evidence="5 16" id="KW-1090">Inhibition of host innate immune response by virus</keyword>
<evidence type="ECO:0000256" key="9">
    <source>
        <dbReference type="ARBA" id="ARBA00023015"/>
    </source>
</evidence>
<proteinExistence type="inferred from homology"/>
<evidence type="ECO:0000256" key="10">
    <source>
        <dbReference type="ARBA" id="ARBA00023125"/>
    </source>
</evidence>
<dbReference type="SUPFAM" id="SSF161229">
    <property type="entry name" value="E6 C-terminal domain-like"/>
    <property type="match status" value="2"/>
</dbReference>
<reference evidence="18 20" key="1">
    <citation type="journal article" date="2013" name="Vet. Microbiol.">
        <title>Genomic characterization of Felis catus papillomavirus-3: A novel papillomavirus detected in a feline Bowenoid in situ carcinoma.</title>
        <authorList>
            <person name="Munday J.S."/>
            <person name="Dunowska M."/>
            <person name="Hills S.F."/>
            <person name="Laurie R.E."/>
        </authorList>
    </citation>
    <scope>NUCLEOTIDE SEQUENCE [LARGE SCALE GENOMIC DNA]</scope>
    <source>
        <strain evidence="18">MyDave</strain>
    </source>
</reference>
<evidence type="ECO:0000256" key="16">
    <source>
        <dbReference type="HAMAP-Rule" id="MF_04006"/>
    </source>
</evidence>
<dbReference type="GO" id="GO:0039648">
    <property type="term" value="P:symbiont-mediated perturbation of host ubiquitin-like protein modification"/>
    <property type="evidence" value="ECO:0007669"/>
    <property type="project" value="UniProtKB-UniRule"/>
</dbReference>
<evidence type="ECO:0000256" key="1">
    <source>
        <dbReference type="ARBA" id="ARBA00006346"/>
    </source>
</evidence>
<comment type="caution">
    <text evidence="16">Lacks conserved residue(s) required for the propagation of feature annotation.</text>
</comment>
<keyword evidence="3 16" id="KW-1048">Host nucleus</keyword>
<keyword evidence="9 16" id="KW-0805">Transcription regulation</keyword>
<dbReference type="GO" id="GO:0039502">
    <property type="term" value="P:symbiont-mediated suppression of host type I interferon-mediated signaling pathway"/>
    <property type="evidence" value="ECO:0007669"/>
    <property type="project" value="UniProtKB-UniRule"/>
</dbReference>
<dbReference type="GO" id="GO:0030430">
    <property type="term" value="C:host cell cytoplasm"/>
    <property type="evidence" value="ECO:0007669"/>
    <property type="project" value="UniProtKB-SubCell"/>
</dbReference>
<dbReference type="GO" id="GO:0052170">
    <property type="term" value="P:symbiont-mediated suppression of host innate immune response"/>
    <property type="evidence" value="ECO:0007669"/>
    <property type="project" value="UniProtKB-KW"/>
</dbReference>
<comment type="similarity">
    <text evidence="1 16 17">Belongs to the papillomaviridae E6 protein family.</text>
</comment>
<keyword evidence="20" id="KW-1185">Reference proteome</keyword>
<evidence type="ECO:0000256" key="5">
    <source>
        <dbReference type="ARBA" id="ARBA00022632"/>
    </source>
</evidence>
<dbReference type="GO" id="GO:0008270">
    <property type="term" value="F:zinc ion binding"/>
    <property type="evidence" value="ECO:0007669"/>
    <property type="project" value="UniProtKB-KW"/>
</dbReference>
<evidence type="ECO:0000256" key="6">
    <source>
        <dbReference type="ARBA" id="ARBA00022723"/>
    </source>
</evidence>
<keyword evidence="8 16" id="KW-0862">Zinc</keyword>
<evidence type="ECO:0000256" key="15">
    <source>
        <dbReference type="ARBA" id="ARBA00023323"/>
    </source>
</evidence>
<dbReference type="InterPro" id="IPR001334">
    <property type="entry name" value="E6"/>
</dbReference>
<evidence type="ECO:0000256" key="14">
    <source>
        <dbReference type="ARBA" id="ARBA00023280"/>
    </source>
</evidence>
<evidence type="ECO:0000313" key="19">
    <source>
        <dbReference type="EMBL" id="AVM18358.1"/>
    </source>
</evidence>
<evidence type="ECO:0000256" key="2">
    <source>
        <dbReference type="ARBA" id="ARBA00022518"/>
    </source>
</evidence>
<reference evidence="19" key="2">
    <citation type="submission" date="2017-03" db="EMBL/GenBank/DDBJ databases">
        <authorList>
            <person name="Afonso C.L."/>
            <person name="Miller P.J."/>
            <person name="Scott M.A."/>
            <person name="Spackman E."/>
            <person name="Goraichik I."/>
            <person name="Dimitrov K.M."/>
            <person name="Suarez D.L."/>
            <person name="Swayne D.E."/>
        </authorList>
    </citation>
    <scope>NUCLEOTIDE SEQUENCE</scope>
    <source>
        <strain evidence="19">Missouri</strain>
    </source>
</reference>
<dbReference type="GO" id="GO:0052150">
    <property type="term" value="P:symbiont-mediated perturbation of host apoptosis"/>
    <property type="evidence" value="ECO:0007669"/>
    <property type="project" value="UniProtKB-KW"/>
</dbReference>
<comment type="subunit">
    <text evidence="16">Forms homodimers. Interacts with ubiquitin-protein ligase UBE3A/E6-AP; this interaction stimulates UBE3A ubiquitin activity. Interacts with host BAK1.</text>
</comment>
<protein>
    <recommendedName>
        <fullName evidence="16 17">Protein E6</fullName>
    </recommendedName>
</protein>
<dbReference type="Proteomes" id="UP000139829">
    <property type="component" value="Segment"/>
</dbReference>
<evidence type="ECO:0000256" key="7">
    <source>
        <dbReference type="ARBA" id="ARBA00022771"/>
    </source>
</evidence>
<feature type="zinc finger region" evidence="16">
    <location>
        <begin position="98"/>
        <end position="134"/>
    </location>
</feature>
<dbReference type="RefSeq" id="YP_008083104.1">
    <property type="nucleotide sequence ID" value="NC_021472.1"/>
</dbReference>
<dbReference type="Pfam" id="PF00518">
    <property type="entry name" value="E6"/>
    <property type="match status" value="1"/>
</dbReference>
<keyword evidence="13 16" id="KW-1035">Host cytoplasm</keyword>